<dbReference type="PROSITE" id="PS51186">
    <property type="entry name" value="GNAT"/>
    <property type="match status" value="1"/>
</dbReference>
<proteinExistence type="predicted"/>
<dbReference type="RefSeq" id="WP_245722582.1">
    <property type="nucleotide sequence ID" value="NZ_FMCU01000009.1"/>
</dbReference>
<keyword evidence="1 5" id="KW-0808">Transferase</keyword>
<sequence>MDLYIAALDPTDQPTLDAAYRIAATAEAMDAPDLPPLCRRRFEAPLRHPMPGIDTRWSVAHLDGVPVGWVRINLHLWENTENASIELVVDPAYRRRGVGRALFAHARELLREAGRKRVVGSAVAALPGAEGPGEPRRETRGDLGGETRGEPRRETRGDLGGEAPGESGREAPDNLGGEASGESGREAPGESGRDMPGGPGGELAGAAFAAALGAKAALVDVRRRLDVAALDRRRLAALLADARSAAAGYRTVRWRDLPPEEYLADVAYLEGRLLADAPMGDLEWEPEQVDAERIRGIERALDARGVRRYSVAAVHEASGRLVGWSLLSLAANTTRHAWQQITIVDPAHRGHRLGLLCKAENLAHTLAYEPELQVIDTYNAAANSHMIAINEQLGFRPAAGSTEWQLTI</sequence>
<dbReference type="Gene3D" id="3.40.630.30">
    <property type="match status" value="1"/>
</dbReference>
<dbReference type="InterPro" id="IPR000182">
    <property type="entry name" value="GNAT_dom"/>
</dbReference>
<dbReference type="PANTHER" id="PTHR43877">
    <property type="entry name" value="AMINOALKYLPHOSPHONATE N-ACETYLTRANSFERASE-RELATED-RELATED"/>
    <property type="match status" value="1"/>
</dbReference>
<keyword evidence="6" id="KW-1185">Reference proteome</keyword>
<evidence type="ECO:0000313" key="5">
    <source>
        <dbReference type="EMBL" id="SCF29980.1"/>
    </source>
</evidence>
<accession>A0A1C4ZAK1</accession>
<feature type="domain" description="N-acetyltransferase" evidence="4">
    <location>
        <begin position="3"/>
        <end position="166"/>
    </location>
</feature>
<dbReference type="Proteomes" id="UP000198797">
    <property type="component" value="Unassembled WGS sequence"/>
</dbReference>
<evidence type="ECO:0000256" key="1">
    <source>
        <dbReference type="ARBA" id="ARBA00022679"/>
    </source>
</evidence>
<dbReference type="AlphaFoldDB" id="A0A1C4ZAK1"/>
<dbReference type="InterPro" id="IPR016181">
    <property type="entry name" value="Acyl_CoA_acyltransferase"/>
</dbReference>
<dbReference type="SUPFAM" id="SSF55729">
    <property type="entry name" value="Acyl-CoA N-acyltransferases (Nat)"/>
    <property type="match status" value="2"/>
</dbReference>
<evidence type="ECO:0000256" key="2">
    <source>
        <dbReference type="ARBA" id="ARBA00023315"/>
    </source>
</evidence>
<reference evidence="6" key="1">
    <citation type="submission" date="2016-06" db="EMBL/GenBank/DDBJ databases">
        <authorList>
            <person name="Varghese N."/>
            <person name="Submissions Spin"/>
        </authorList>
    </citation>
    <scope>NUCLEOTIDE SEQUENCE [LARGE SCALE GENOMIC DNA]</scope>
    <source>
        <strain evidence="6">DSM 44100</strain>
    </source>
</reference>
<dbReference type="STRING" id="121616.GA0070216_10915"/>
<feature type="compositionally biased region" description="Basic and acidic residues" evidence="3">
    <location>
        <begin position="133"/>
        <end position="159"/>
    </location>
</feature>
<evidence type="ECO:0000259" key="4">
    <source>
        <dbReference type="PROSITE" id="PS51186"/>
    </source>
</evidence>
<dbReference type="CDD" id="cd04301">
    <property type="entry name" value="NAT_SF"/>
    <property type="match status" value="1"/>
</dbReference>
<dbReference type="Pfam" id="PF00583">
    <property type="entry name" value="Acetyltransf_1"/>
    <property type="match status" value="1"/>
</dbReference>
<feature type="region of interest" description="Disordered" evidence="3">
    <location>
        <begin position="124"/>
        <end position="201"/>
    </location>
</feature>
<dbReference type="InterPro" id="IPR050832">
    <property type="entry name" value="Bact_Acetyltransf"/>
</dbReference>
<organism evidence="5 6">
    <name type="scientific">Micromonospora matsumotoense</name>
    <dbReference type="NCBI Taxonomy" id="121616"/>
    <lineage>
        <taxon>Bacteria</taxon>
        <taxon>Bacillati</taxon>
        <taxon>Actinomycetota</taxon>
        <taxon>Actinomycetes</taxon>
        <taxon>Micromonosporales</taxon>
        <taxon>Micromonosporaceae</taxon>
        <taxon>Micromonospora</taxon>
    </lineage>
</organism>
<feature type="compositionally biased region" description="Basic and acidic residues" evidence="3">
    <location>
        <begin position="183"/>
        <end position="193"/>
    </location>
</feature>
<evidence type="ECO:0000256" key="3">
    <source>
        <dbReference type="SAM" id="MobiDB-lite"/>
    </source>
</evidence>
<gene>
    <name evidence="5" type="ORF">GA0070216_10915</name>
</gene>
<keyword evidence="2" id="KW-0012">Acyltransferase</keyword>
<evidence type="ECO:0000313" key="6">
    <source>
        <dbReference type="Proteomes" id="UP000198797"/>
    </source>
</evidence>
<dbReference type="GO" id="GO:0016747">
    <property type="term" value="F:acyltransferase activity, transferring groups other than amino-acyl groups"/>
    <property type="evidence" value="ECO:0007669"/>
    <property type="project" value="InterPro"/>
</dbReference>
<name>A0A1C4ZAK1_9ACTN</name>
<protein>
    <submittedName>
        <fullName evidence="5">Protein N-acetyltransferase, RimJ/RimL family</fullName>
    </submittedName>
</protein>
<dbReference type="EMBL" id="FMCU01000009">
    <property type="protein sequence ID" value="SCF29980.1"/>
    <property type="molecule type" value="Genomic_DNA"/>
</dbReference>